<proteinExistence type="predicted"/>
<dbReference type="RefSeq" id="WP_105185607.1">
    <property type="nucleotide sequence ID" value="NZ_BAAAGO010000007.1"/>
</dbReference>
<organism evidence="2 3">
    <name type="scientific">Micropruina glycogenica</name>
    <dbReference type="NCBI Taxonomy" id="75385"/>
    <lineage>
        <taxon>Bacteria</taxon>
        <taxon>Bacillati</taxon>
        <taxon>Actinomycetota</taxon>
        <taxon>Actinomycetes</taxon>
        <taxon>Propionibacteriales</taxon>
        <taxon>Nocardioidaceae</taxon>
        <taxon>Micropruina</taxon>
    </lineage>
</organism>
<accession>A0A2N9JF25</accession>
<evidence type="ECO:0000256" key="1">
    <source>
        <dbReference type="SAM" id="MobiDB-lite"/>
    </source>
</evidence>
<sequence length="373" mass="40212">MSTTMRLDLHSDLHRAEPADTTSLQRVPAKRRTALLEQDAPLLMQARASEGLTGGLVERCAAAGLGAIYATTKTHDMVALINRHQQLQAGPVLFDAERYAGKGRDGASGHLDPDWTAYQRRIGIQQPLTDSSYIAANNHARLTAVLKEGANQSKAITTLPLAKHWITNRADELVDQINRFGNPVALMVEDRNDPFATEAAVLGLLHVLAHADVPVLQLRCDITAIGALAFGASHAAIGTSTSRRHIWPPTGGGPTKREPAAYVPASMSHRSLSTIGLAIPHFSDDLRLWTCDCDFCAGATLDHIATETEAAMHSLHCLASLAAKVIGNDPTVSARSWIEACRHALSVNQEISAKLVKNWPVPGNLKAWIKATR</sequence>
<feature type="region of interest" description="Disordered" evidence="1">
    <location>
        <begin position="1"/>
        <end position="27"/>
    </location>
</feature>
<gene>
    <name evidence="2" type="ORF">MPLG2_1671</name>
</gene>
<dbReference type="KEGG" id="mgg:MPLG2_1671"/>
<feature type="compositionally biased region" description="Basic and acidic residues" evidence="1">
    <location>
        <begin position="7"/>
        <end position="18"/>
    </location>
</feature>
<reference evidence="2 3" key="1">
    <citation type="submission" date="2018-02" db="EMBL/GenBank/DDBJ databases">
        <authorList>
            <person name="Cohen D.B."/>
            <person name="Kent A.D."/>
        </authorList>
    </citation>
    <scope>NUCLEOTIDE SEQUENCE [LARGE SCALE GENOMIC DNA]</scope>
    <source>
        <strain evidence="2">1</strain>
    </source>
</reference>
<evidence type="ECO:0000313" key="2">
    <source>
        <dbReference type="EMBL" id="SPD86707.1"/>
    </source>
</evidence>
<keyword evidence="3" id="KW-1185">Reference proteome</keyword>
<dbReference type="Proteomes" id="UP000238164">
    <property type="component" value="Chromosome 1"/>
</dbReference>
<name>A0A2N9JF25_9ACTN</name>
<protein>
    <submittedName>
        <fullName evidence="2">Uncharacterized protein</fullName>
    </submittedName>
</protein>
<dbReference type="EMBL" id="LT985188">
    <property type="protein sequence ID" value="SPD86707.1"/>
    <property type="molecule type" value="Genomic_DNA"/>
</dbReference>
<dbReference type="OrthoDB" id="5096160at2"/>
<dbReference type="AlphaFoldDB" id="A0A2N9JF25"/>
<evidence type="ECO:0000313" key="3">
    <source>
        <dbReference type="Proteomes" id="UP000238164"/>
    </source>
</evidence>